<comment type="caution">
    <text evidence="1">The sequence shown here is derived from an EMBL/GenBank/DDBJ whole genome shotgun (WGS) entry which is preliminary data.</text>
</comment>
<evidence type="ECO:0000313" key="1">
    <source>
        <dbReference type="EMBL" id="MBD8528183.1"/>
    </source>
</evidence>
<name>A0AAW3ZPR5_9GAMM</name>
<dbReference type="AlphaFoldDB" id="A0AAW3ZPR5"/>
<evidence type="ECO:0000313" key="2">
    <source>
        <dbReference type="Proteomes" id="UP000613768"/>
    </source>
</evidence>
<proteinExistence type="predicted"/>
<reference evidence="1 2" key="1">
    <citation type="submission" date="2020-09" db="EMBL/GenBank/DDBJ databases">
        <title>Pseudoxanthomonas sp. CAU 1598 isolated from sand of Yaerae Beach.</title>
        <authorList>
            <person name="Kim W."/>
        </authorList>
    </citation>
    <scope>NUCLEOTIDE SEQUENCE [LARGE SCALE GENOMIC DNA]</scope>
    <source>
        <strain evidence="1 2">CAU 1598</strain>
    </source>
</reference>
<protein>
    <recommendedName>
        <fullName evidence="3">Threonyl-tRNA synthetase</fullName>
    </recommendedName>
</protein>
<keyword evidence="2" id="KW-1185">Reference proteome</keyword>
<dbReference type="RefSeq" id="WP_192031599.1">
    <property type="nucleotide sequence ID" value="NZ_JACYTR010000092.1"/>
</dbReference>
<dbReference type="EMBL" id="JACYTR010000092">
    <property type="protein sequence ID" value="MBD8528183.1"/>
    <property type="molecule type" value="Genomic_DNA"/>
</dbReference>
<evidence type="ECO:0008006" key="3">
    <source>
        <dbReference type="Google" id="ProtNLM"/>
    </source>
</evidence>
<sequence>MAATANAKQEVEQLLQQLPDDATLEDIQYHVYVLEKIKRGRADIAAGNSQTTEQAREKLSRWLNH</sequence>
<accession>A0AAW3ZPR5</accession>
<organism evidence="1 2">
    <name type="scientific">Pseudomarimonas arenosa</name>
    <dbReference type="NCBI Taxonomy" id="2774145"/>
    <lineage>
        <taxon>Bacteria</taxon>
        <taxon>Pseudomonadati</taxon>
        <taxon>Pseudomonadota</taxon>
        <taxon>Gammaproteobacteria</taxon>
        <taxon>Lysobacterales</taxon>
        <taxon>Lysobacteraceae</taxon>
        <taxon>Pseudomarimonas</taxon>
    </lineage>
</organism>
<dbReference type="Proteomes" id="UP000613768">
    <property type="component" value="Unassembled WGS sequence"/>
</dbReference>
<gene>
    <name evidence="1" type="ORF">IFO71_20740</name>
</gene>